<dbReference type="OrthoDB" id="439746at2759"/>
<proteinExistence type="predicted"/>
<protein>
    <submittedName>
        <fullName evidence="2">Uncharacterized protein</fullName>
    </submittedName>
</protein>
<evidence type="ECO:0000313" key="2">
    <source>
        <dbReference type="EMBL" id="OLP87321.1"/>
    </source>
</evidence>
<name>A0A1Q9CWL8_SYMMI</name>
<sequence length="684" mass="77379">MASEARVEEQDAEKDVFRKYHSEFPWLKLIEHEGGHALGCRLCMSLTPARSAKVAVHMARQVGGVLLEIHDSETTFCRMRDGAFADMKRRLGKELRSCRAFSLCMDEKDIFLVVAVKIITEEWDVITRLLSYRELSGFTAPKIFGCLQQMLTELDIEDPCDATLGDRTPTDLLRKCLGFTSDGASVMGSRRAFGLPGSNVAKLLQEACASRLLTTHCCAHRICHKLFRFLRNHPHSHVDLVFWASLVEDEIEKSYHTILCHLHFAHTEEKDREKRKSLAEIFQFMATWQFRVTLAGVADILQICFSCKNRLEKPLRMQETLQARDRLCAELDGFCRKNSAAADAFVRCGQPAAAAAPSAVLPSRLEKLLHTYTRAWKETYVLQYVSEQKGRQEYQIKLKPLVDDSQSAAEKRAAIKAIFQRLSDFATTCQERVFDRFPDIPVYRHFNIFESVEPLELRDVAPSFEALGTFYNLAENHLESFISGLRKLWAERSAEVAKGQVSDPTALWQAVLKQTADEDLGDSRRPVLAWLLFQSESASCERLFALAQTLRDKIGSGHSSLTYEPYLMVRVNGSQPDRADEVVEELATKVLADTDLRFAVAGSGWYKKNGRLIQRKRAQRSDFGSKRTKYQSKKRTKRLASQPVLRGLRAEGSSHVLAPSSEAPIPDIMQEHSPPKKRAAATTE</sequence>
<feature type="compositionally biased region" description="Basic residues" evidence="1">
    <location>
        <begin position="626"/>
        <end position="638"/>
    </location>
</feature>
<dbReference type="Proteomes" id="UP000186817">
    <property type="component" value="Unassembled WGS sequence"/>
</dbReference>
<accession>A0A1Q9CWL8</accession>
<evidence type="ECO:0000313" key="3">
    <source>
        <dbReference type="Proteomes" id="UP000186817"/>
    </source>
</evidence>
<keyword evidence="3" id="KW-1185">Reference proteome</keyword>
<evidence type="ECO:0000256" key="1">
    <source>
        <dbReference type="SAM" id="MobiDB-lite"/>
    </source>
</evidence>
<feature type="compositionally biased region" description="Basic residues" evidence="1">
    <location>
        <begin position="675"/>
        <end position="684"/>
    </location>
</feature>
<organism evidence="2 3">
    <name type="scientific">Symbiodinium microadriaticum</name>
    <name type="common">Dinoflagellate</name>
    <name type="synonym">Zooxanthella microadriatica</name>
    <dbReference type="NCBI Taxonomy" id="2951"/>
    <lineage>
        <taxon>Eukaryota</taxon>
        <taxon>Sar</taxon>
        <taxon>Alveolata</taxon>
        <taxon>Dinophyceae</taxon>
        <taxon>Suessiales</taxon>
        <taxon>Symbiodiniaceae</taxon>
        <taxon>Symbiodinium</taxon>
    </lineage>
</organism>
<dbReference type="AlphaFoldDB" id="A0A1Q9CWL8"/>
<dbReference type="EMBL" id="LSRX01000867">
    <property type="protein sequence ID" value="OLP87321.1"/>
    <property type="molecule type" value="Genomic_DNA"/>
</dbReference>
<feature type="region of interest" description="Disordered" evidence="1">
    <location>
        <begin position="617"/>
        <end position="684"/>
    </location>
</feature>
<comment type="caution">
    <text evidence="2">The sequence shown here is derived from an EMBL/GenBank/DDBJ whole genome shotgun (WGS) entry which is preliminary data.</text>
</comment>
<reference evidence="2 3" key="1">
    <citation type="submission" date="2016-02" db="EMBL/GenBank/DDBJ databases">
        <title>Genome analysis of coral dinoflagellate symbionts highlights evolutionary adaptations to a symbiotic lifestyle.</title>
        <authorList>
            <person name="Aranda M."/>
            <person name="Li Y."/>
            <person name="Liew Y.J."/>
            <person name="Baumgarten S."/>
            <person name="Simakov O."/>
            <person name="Wilson M."/>
            <person name="Piel J."/>
            <person name="Ashoor H."/>
            <person name="Bougouffa S."/>
            <person name="Bajic V.B."/>
            <person name="Ryu T."/>
            <person name="Ravasi T."/>
            <person name="Bayer T."/>
            <person name="Micklem G."/>
            <person name="Kim H."/>
            <person name="Bhak J."/>
            <person name="Lajeunesse T.C."/>
            <person name="Voolstra C.R."/>
        </authorList>
    </citation>
    <scope>NUCLEOTIDE SEQUENCE [LARGE SCALE GENOMIC DNA]</scope>
    <source>
        <strain evidence="2 3">CCMP2467</strain>
    </source>
</reference>
<gene>
    <name evidence="2" type="ORF">AK812_SmicGene31474</name>
</gene>